<keyword evidence="1" id="KW-0808">Transferase</keyword>
<dbReference type="Proteomes" id="UP001319200">
    <property type="component" value="Unassembled WGS sequence"/>
</dbReference>
<evidence type="ECO:0000313" key="2">
    <source>
        <dbReference type="Proteomes" id="UP001319200"/>
    </source>
</evidence>
<dbReference type="EMBL" id="JAHESF010000003">
    <property type="protein sequence ID" value="MBT1696065.1"/>
    <property type="molecule type" value="Genomic_DNA"/>
</dbReference>
<dbReference type="GO" id="GO:0016740">
    <property type="term" value="F:transferase activity"/>
    <property type="evidence" value="ECO:0007669"/>
    <property type="project" value="UniProtKB-KW"/>
</dbReference>
<reference evidence="1 2" key="1">
    <citation type="submission" date="2021-05" db="EMBL/GenBank/DDBJ databases">
        <title>A Polyphasic approach of four new species of the genus Ohtaekwangia: Ohtaekwangia histidinii sp. nov., Ohtaekwangia cretensis sp. nov., Ohtaekwangia indiensis sp. nov., Ohtaekwangia reichenbachii sp. nov. from diverse environment.</title>
        <authorList>
            <person name="Octaviana S."/>
        </authorList>
    </citation>
    <scope>NUCLEOTIDE SEQUENCE [LARGE SCALE GENOMIC DNA]</scope>
    <source>
        <strain evidence="1 2">PWU4</strain>
    </source>
</reference>
<proteinExistence type="predicted"/>
<accession>A0AAP2DGV1</accession>
<comment type="caution">
    <text evidence="1">The sequence shown here is derived from an EMBL/GenBank/DDBJ whole genome shotgun (WGS) entry which is preliminary data.</text>
</comment>
<protein>
    <submittedName>
        <fullName evidence="1">Nucleotidyl transferase AbiEii/AbiGii toxin family protein</fullName>
    </submittedName>
</protein>
<keyword evidence="2" id="KW-1185">Reference proteome</keyword>
<organism evidence="1 2">
    <name type="scientific">Chryseosolibacter histidini</name>
    <dbReference type="NCBI Taxonomy" id="2782349"/>
    <lineage>
        <taxon>Bacteria</taxon>
        <taxon>Pseudomonadati</taxon>
        <taxon>Bacteroidota</taxon>
        <taxon>Cytophagia</taxon>
        <taxon>Cytophagales</taxon>
        <taxon>Chryseotaleaceae</taxon>
        <taxon>Chryseosolibacter</taxon>
    </lineage>
</organism>
<dbReference type="AlphaFoldDB" id="A0AAP2DGV1"/>
<dbReference type="RefSeq" id="WP_254161010.1">
    <property type="nucleotide sequence ID" value="NZ_JAHESF010000003.1"/>
</dbReference>
<sequence length="230" mass="25970">MENKTVNIGIVKKIAMALKHLRPKMAFVGGAMISIYADDPAADDVRPTKDIDLSLTLESYGAWAKLQEDLAALGFSPDQHSKVICRFTYEDVTVDIMPDDEKVIGFSNPWYRPGLQKVKAYSLPDGPDINILPLPYFIATKFSAFHGRGKGNYVTSHDFEDIIYLTDNARAIVEQISEADADVKNYLRGEYQAIWDNGNRTEIISCHLPPLIRKVRLKVIQDKIKRIIEK</sequence>
<evidence type="ECO:0000313" key="1">
    <source>
        <dbReference type="EMBL" id="MBT1696065.1"/>
    </source>
</evidence>
<gene>
    <name evidence="1" type="ORF">KK083_04200</name>
</gene>
<dbReference type="Pfam" id="PF08843">
    <property type="entry name" value="AbiEii"/>
    <property type="match status" value="1"/>
</dbReference>
<dbReference type="InterPro" id="IPR014942">
    <property type="entry name" value="AbiEii"/>
</dbReference>
<name>A0AAP2DGV1_9BACT</name>